<dbReference type="AlphaFoldDB" id="A0A815THL9"/>
<evidence type="ECO:0000313" key="2">
    <source>
        <dbReference type="Proteomes" id="UP000663891"/>
    </source>
</evidence>
<accession>A0A815THL9</accession>
<dbReference type="Proteomes" id="UP000663891">
    <property type="component" value="Unassembled WGS sequence"/>
</dbReference>
<name>A0A815THL9_9BILA</name>
<feature type="non-terminal residue" evidence="1">
    <location>
        <position position="1"/>
    </location>
</feature>
<organism evidence="1 2">
    <name type="scientific">Adineta steineri</name>
    <dbReference type="NCBI Taxonomy" id="433720"/>
    <lineage>
        <taxon>Eukaryota</taxon>
        <taxon>Metazoa</taxon>
        <taxon>Spiralia</taxon>
        <taxon>Gnathifera</taxon>
        <taxon>Rotifera</taxon>
        <taxon>Eurotatoria</taxon>
        <taxon>Bdelloidea</taxon>
        <taxon>Adinetida</taxon>
        <taxon>Adinetidae</taxon>
        <taxon>Adineta</taxon>
    </lineage>
</organism>
<dbReference type="EMBL" id="CAJNON010002292">
    <property type="protein sequence ID" value="CAF1506142.1"/>
    <property type="molecule type" value="Genomic_DNA"/>
</dbReference>
<sequence length="47" mass="5119">DKDPDVSSTLKLSKGADLFRSRQEVDQPTLLQTIVDNTSPSAGTDDR</sequence>
<reference evidence="1" key="1">
    <citation type="submission" date="2021-02" db="EMBL/GenBank/DDBJ databases">
        <authorList>
            <person name="Nowell W R."/>
        </authorList>
    </citation>
    <scope>NUCLEOTIDE SEQUENCE</scope>
</reference>
<protein>
    <submittedName>
        <fullName evidence="1">Uncharacterized protein</fullName>
    </submittedName>
</protein>
<comment type="caution">
    <text evidence="1">The sequence shown here is derived from an EMBL/GenBank/DDBJ whole genome shotgun (WGS) entry which is preliminary data.</text>
</comment>
<gene>
    <name evidence="1" type="ORF">VCS650_LOCUS42515</name>
</gene>
<evidence type="ECO:0000313" key="1">
    <source>
        <dbReference type="EMBL" id="CAF1506142.1"/>
    </source>
</evidence>
<proteinExistence type="predicted"/>